<dbReference type="GO" id="GO:0022857">
    <property type="term" value="F:transmembrane transporter activity"/>
    <property type="evidence" value="ECO:0000318"/>
    <property type="project" value="GO_Central"/>
</dbReference>
<evidence type="ECO:0000256" key="4">
    <source>
        <dbReference type="ARBA" id="ARBA00022692"/>
    </source>
</evidence>
<feature type="transmembrane region" description="Helical" evidence="9">
    <location>
        <begin position="1024"/>
        <end position="1041"/>
    </location>
</feature>
<dbReference type="GO" id="GO:0140359">
    <property type="term" value="F:ABC-type transporter activity"/>
    <property type="evidence" value="ECO:0007669"/>
    <property type="project" value="InterPro"/>
</dbReference>
<dbReference type="SUPFAM" id="SSF52540">
    <property type="entry name" value="P-loop containing nucleoside triphosphate hydrolases"/>
    <property type="match status" value="3"/>
</dbReference>
<dbReference type="InterPro" id="IPR017871">
    <property type="entry name" value="ABC_transporter-like_CS"/>
</dbReference>
<keyword evidence="5" id="KW-0547">Nucleotide-binding</keyword>
<evidence type="ECO:0000256" key="8">
    <source>
        <dbReference type="ARBA" id="ARBA00023136"/>
    </source>
</evidence>
<dbReference type="Gene3D" id="3.40.50.300">
    <property type="entry name" value="P-loop containing nucleotide triphosphate hydrolases"/>
    <property type="match status" value="3"/>
</dbReference>
<evidence type="ECO:0000313" key="12">
    <source>
        <dbReference type="EnsemblPlants" id="KRG95235"/>
    </source>
</evidence>
<feature type="domain" description="ABC transporter" evidence="10">
    <location>
        <begin position="55"/>
        <end position="294"/>
    </location>
</feature>
<dbReference type="Pfam" id="PF19055">
    <property type="entry name" value="ABC2_membrane_7"/>
    <property type="match status" value="2"/>
</dbReference>
<reference evidence="11 12" key="1">
    <citation type="journal article" date="2010" name="Nature">
        <title>Genome sequence of the palaeopolyploid soybean.</title>
        <authorList>
            <person name="Schmutz J."/>
            <person name="Cannon S.B."/>
            <person name="Schlueter J."/>
            <person name="Ma J."/>
            <person name="Mitros T."/>
            <person name="Nelson W."/>
            <person name="Hyten D.L."/>
            <person name="Song Q."/>
            <person name="Thelen J.J."/>
            <person name="Cheng J."/>
            <person name="Xu D."/>
            <person name="Hellsten U."/>
            <person name="May G.D."/>
            <person name="Yu Y."/>
            <person name="Sakurai T."/>
            <person name="Umezawa T."/>
            <person name="Bhattacharyya M.K."/>
            <person name="Sandhu D."/>
            <person name="Valliyodan B."/>
            <person name="Lindquist E."/>
            <person name="Peto M."/>
            <person name="Grant D."/>
            <person name="Shu S."/>
            <person name="Goodstein D."/>
            <person name="Barry K."/>
            <person name="Futrell-Griggs M."/>
            <person name="Abernathy B."/>
            <person name="Du J."/>
            <person name="Tian Z."/>
            <person name="Zhu L."/>
            <person name="Gill N."/>
            <person name="Joshi T."/>
            <person name="Libault M."/>
            <person name="Sethuraman A."/>
            <person name="Zhang X.-C."/>
            <person name="Shinozaki K."/>
            <person name="Nguyen H.T."/>
            <person name="Wing R.A."/>
            <person name="Cregan P."/>
            <person name="Specht J."/>
            <person name="Grimwood J."/>
            <person name="Rokhsar D."/>
            <person name="Stacey G."/>
            <person name="Shoemaker R.C."/>
            <person name="Jackson S.A."/>
        </authorList>
    </citation>
    <scope>NUCLEOTIDE SEQUENCE</scope>
    <source>
        <strain evidence="12">cv. Williams 82</strain>
        <tissue evidence="11">Callus</tissue>
    </source>
</reference>
<dbReference type="GO" id="GO:0005524">
    <property type="term" value="F:ATP binding"/>
    <property type="evidence" value="ECO:0007669"/>
    <property type="project" value="UniProtKB-KW"/>
</dbReference>
<sequence length="1121" mass="125055">MVMIWEDVTVERPASFGAHDNKKLLNRITGFAEPARIMAVMGPSGCGKTTFLDSITGLSLSLSLSVYKKKLLSGITGFAEAGRIMAVMGPSGSGKTTLLDSLAGRLPVNVVVTGNILINGKRSLYSKEVSYVAQEELFLGTLTVKETLTYSANTRLPSKMSKEEINKVVEETIMEMGLEDCADTRIGNWHCRGISNGEKKRLSIGLEILTQPHVLLLDEPTTGLDSASAFYVIQSLCHIALNGKIVICSIHQPSSETFDLFDDLLLLSIGETVYFGEANMALKFFADAGLPFPSRRNPSDHFLLCINLDFDLLTSALARSQLDLPSSSNSALGTKKAEIRETLIRSYKGSGIMINARRRIQQLKPNEEQKIKPNIGSSATWWKQLCTLTKRSFVNMTRDIGYYWLRMVFYILVGITVGTLYFHIGTANNSILDRGKCVSFIYGFNICLSCGGLPFFIEELKVFYGERSKGHYGEAAFVVSNIISSFPFLVLTSLSSGIIIYFMVQLHPGLTNFAFFCIDLFCCISVVECCMMIVASVVPNVLMGLGTGTGVIVFMMMPSLLFRPLQDIPKFFWRYPMSYLSFTTWAVQGQYKNDMLGLEFDPLLPGNPKLTGEQVLTLLFGVPLNHGKWWDLTALIILLIVHRLLLFLALRYSKRSSTSPIRKKTNQISLIRGWCEVRMIACATLRAEICEKCDGCRREEERDGGCSPLECKCNGGGPSSTFETFLDLSIFFLIWVLGCFHFFKRFKYVVGILPTNVGMTGNVLLKGTTRSTGCIDIIDKVVTKILAEMGLQDSTDSRLGNWHLRGISSGEKRRVSIGIEIITQPHVMFLDEPTSGLDTHDGRIVICCIHQPRGEVFNLFDDLVLLSGGEAVYFGEATMTVKFFADAGFPCPTRISPPEHFLGCVSSEFNGVAALMQSKNVSEASSSWNSLMNMTTEVIKSELIKYYRNSIHSENARKKNQRNQTKLKQLCTLTNRSILNMTRDIGYYCLRIVFYIFISVRAGFLLFNIGTSTEAILTRGKCDGFIVGLMIYICLGGVPFYHEELKVFMMVPSNIFRSLADLPKFFWRYPMSYISYITWSIQGQFKNDLIGLEFEPEVPGDTKIKGEEILNNMFGIRNGGT</sequence>
<keyword evidence="13" id="KW-1185">Reference proteome</keyword>
<evidence type="ECO:0000313" key="11">
    <source>
        <dbReference type="EMBL" id="KRG95235.1"/>
    </source>
</evidence>
<evidence type="ECO:0000313" key="13">
    <source>
        <dbReference type="Proteomes" id="UP000008827"/>
    </source>
</evidence>
<keyword evidence="7 9" id="KW-1133">Transmembrane helix</keyword>
<evidence type="ECO:0000256" key="2">
    <source>
        <dbReference type="ARBA" id="ARBA00005814"/>
    </source>
</evidence>
<reference evidence="12" key="2">
    <citation type="submission" date="2018-02" db="UniProtKB">
        <authorList>
            <consortium name="EnsemblPlants"/>
        </authorList>
    </citation>
    <scope>IDENTIFICATION</scope>
    <source>
        <strain evidence="12">Williams 82</strain>
    </source>
</reference>
<dbReference type="PANTHER" id="PTHR48042">
    <property type="entry name" value="ABC TRANSPORTER G FAMILY MEMBER 11"/>
    <property type="match status" value="1"/>
</dbReference>
<comment type="subcellular location">
    <subcellularLocation>
        <location evidence="1">Membrane</location>
        <topology evidence="1">Multi-pass membrane protein</topology>
    </subcellularLocation>
</comment>
<accession>A0A0R0EXX2</accession>
<dbReference type="EnsemblPlants" id="KRG95235">
    <property type="protein sequence ID" value="KRG95235"/>
    <property type="gene ID" value="GLYMA_19G137700"/>
</dbReference>
<dbReference type="InterPro" id="IPR052215">
    <property type="entry name" value="Plant_ABCG"/>
</dbReference>
<dbReference type="InterPro" id="IPR013525">
    <property type="entry name" value="ABC2_TM"/>
</dbReference>
<dbReference type="OMA" id="AYFWYAF"/>
<evidence type="ECO:0000256" key="6">
    <source>
        <dbReference type="ARBA" id="ARBA00022840"/>
    </source>
</evidence>
<evidence type="ECO:0000256" key="5">
    <source>
        <dbReference type="ARBA" id="ARBA00022741"/>
    </source>
</evidence>
<gene>
    <name evidence="11" type="ORF">GLYMA_19G137700</name>
</gene>
<keyword evidence="8 9" id="KW-0472">Membrane</keyword>
<dbReference type="InterPro" id="IPR003439">
    <property type="entry name" value="ABC_transporter-like_ATP-bd"/>
</dbReference>
<evidence type="ECO:0000256" key="7">
    <source>
        <dbReference type="ARBA" id="ARBA00022989"/>
    </source>
</evidence>
<reference evidence="11" key="3">
    <citation type="submission" date="2018-07" db="EMBL/GenBank/DDBJ databases">
        <title>WGS assembly of Glycine max.</title>
        <authorList>
            <person name="Schmutz J."/>
            <person name="Cannon S."/>
            <person name="Schlueter J."/>
            <person name="Ma J."/>
            <person name="Mitros T."/>
            <person name="Nelson W."/>
            <person name="Hyten D."/>
            <person name="Song Q."/>
            <person name="Thelen J."/>
            <person name="Cheng J."/>
            <person name="Xu D."/>
            <person name="Hellsten U."/>
            <person name="May G."/>
            <person name="Yu Y."/>
            <person name="Sakurai T."/>
            <person name="Umezawa T."/>
            <person name="Bhattacharyya M."/>
            <person name="Sandhu D."/>
            <person name="Valliyodan B."/>
            <person name="Lindquist E."/>
            <person name="Peto M."/>
            <person name="Grant D."/>
            <person name="Shu S."/>
            <person name="Goodstein D."/>
            <person name="Barry K."/>
            <person name="Futrell-Griggs M."/>
            <person name="Abernathy B."/>
            <person name="Du J."/>
            <person name="Tian Z."/>
            <person name="Zhu L."/>
            <person name="Gill N."/>
            <person name="Joshi T."/>
            <person name="Libault M."/>
            <person name="Sethuraman A."/>
            <person name="Zhang X."/>
            <person name="Shinozaki K."/>
            <person name="Nguyen H."/>
            <person name="Wing R."/>
            <person name="Cregan P."/>
            <person name="Specht J."/>
            <person name="Grimwood J."/>
            <person name="Rokhsar D."/>
            <person name="Stacey G."/>
            <person name="Shoemaker R."/>
            <person name="Jackson S."/>
        </authorList>
    </citation>
    <scope>NUCLEOTIDE SEQUENCE</scope>
    <source>
        <tissue evidence="11">Callus</tissue>
    </source>
</reference>
<feature type="transmembrane region" description="Helical" evidence="9">
    <location>
        <begin position="629"/>
        <end position="650"/>
    </location>
</feature>
<feature type="transmembrane region" description="Helical" evidence="9">
    <location>
        <begin position="985"/>
        <end position="1004"/>
    </location>
</feature>
<evidence type="ECO:0000259" key="10">
    <source>
        <dbReference type="PROSITE" id="PS50893"/>
    </source>
</evidence>
<dbReference type="EMBL" id="CM000852">
    <property type="protein sequence ID" value="KRG95235.1"/>
    <property type="molecule type" value="Genomic_DNA"/>
</dbReference>
<dbReference type="InParanoid" id="A0A0R0EXX2"/>
<comment type="similarity">
    <text evidence="2">Belongs to the ABC transporter superfamily. ABCG family. Eye pigment precursor importer (TC 3.A.1.204) subfamily.</text>
</comment>
<feature type="transmembrane region" description="Helical" evidence="9">
    <location>
        <begin position="437"/>
        <end position="457"/>
    </location>
</feature>
<evidence type="ECO:0000256" key="1">
    <source>
        <dbReference type="ARBA" id="ARBA00004141"/>
    </source>
</evidence>
<dbReference type="GO" id="GO:0005886">
    <property type="term" value="C:plasma membrane"/>
    <property type="evidence" value="ECO:0000318"/>
    <property type="project" value="GO_Central"/>
</dbReference>
<dbReference type="Pfam" id="PF00005">
    <property type="entry name" value="ABC_tran"/>
    <property type="match status" value="2"/>
</dbReference>
<keyword evidence="3" id="KW-0813">Transport</keyword>
<evidence type="ECO:0000256" key="9">
    <source>
        <dbReference type="SAM" id="Phobius"/>
    </source>
</evidence>
<dbReference type="InterPro" id="IPR027417">
    <property type="entry name" value="P-loop_NTPase"/>
</dbReference>
<dbReference type="Gramene" id="KRG95235">
    <property type="protein sequence ID" value="KRG95235"/>
    <property type="gene ID" value="GLYMA_19G137700"/>
</dbReference>
<keyword evidence="6" id="KW-0067">ATP-binding</keyword>
<dbReference type="Proteomes" id="UP000008827">
    <property type="component" value="Chromosome 19"/>
</dbReference>
<dbReference type="SMART" id="SM00382">
    <property type="entry name" value="AAA"/>
    <property type="match status" value="1"/>
</dbReference>
<evidence type="ECO:0000256" key="3">
    <source>
        <dbReference type="ARBA" id="ARBA00022448"/>
    </source>
</evidence>
<dbReference type="PROSITE" id="PS00211">
    <property type="entry name" value="ABC_TRANSPORTER_1"/>
    <property type="match status" value="1"/>
</dbReference>
<feature type="transmembrane region" description="Helical" evidence="9">
    <location>
        <begin position="477"/>
        <end position="501"/>
    </location>
</feature>
<dbReference type="InterPro" id="IPR043926">
    <property type="entry name" value="ABCG_dom"/>
</dbReference>
<name>A0A0R0EXX2_SOYBN</name>
<dbReference type="PROSITE" id="PS50893">
    <property type="entry name" value="ABC_TRANSPORTER_2"/>
    <property type="match status" value="1"/>
</dbReference>
<feature type="transmembrane region" description="Helical" evidence="9">
    <location>
        <begin position="541"/>
        <end position="562"/>
    </location>
</feature>
<dbReference type="AlphaFoldDB" id="A0A0R0EXX2"/>
<dbReference type="GO" id="GO:0055085">
    <property type="term" value="P:transmembrane transport"/>
    <property type="evidence" value="ECO:0000318"/>
    <property type="project" value="GO_Central"/>
</dbReference>
<dbReference type="InterPro" id="IPR003593">
    <property type="entry name" value="AAA+_ATPase"/>
</dbReference>
<dbReference type="GO" id="GO:0016887">
    <property type="term" value="F:ATP hydrolysis activity"/>
    <property type="evidence" value="ECO:0007669"/>
    <property type="project" value="InterPro"/>
</dbReference>
<feature type="transmembrane region" description="Helical" evidence="9">
    <location>
        <begin position="513"/>
        <end position="535"/>
    </location>
</feature>
<proteinExistence type="inferred from homology"/>
<dbReference type="Pfam" id="PF01061">
    <property type="entry name" value="ABC2_membrane"/>
    <property type="match status" value="1"/>
</dbReference>
<organism evidence="11">
    <name type="scientific">Glycine max</name>
    <name type="common">Soybean</name>
    <name type="synonym">Glycine hispida</name>
    <dbReference type="NCBI Taxonomy" id="3847"/>
    <lineage>
        <taxon>Eukaryota</taxon>
        <taxon>Viridiplantae</taxon>
        <taxon>Streptophyta</taxon>
        <taxon>Embryophyta</taxon>
        <taxon>Tracheophyta</taxon>
        <taxon>Spermatophyta</taxon>
        <taxon>Magnoliopsida</taxon>
        <taxon>eudicotyledons</taxon>
        <taxon>Gunneridae</taxon>
        <taxon>Pentapetalae</taxon>
        <taxon>rosids</taxon>
        <taxon>fabids</taxon>
        <taxon>Fabales</taxon>
        <taxon>Fabaceae</taxon>
        <taxon>Papilionoideae</taxon>
        <taxon>50 kb inversion clade</taxon>
        <taxon>NPAAA clade</taxon>
        <taxon>indigoferoid/millettioid clade</taxon>
        <taxon>Phaseoleae</taxon>
        <taxon>Glycine</taxon>
        <taxon>Glycine subgen. Soja</taxon>
    </lineage>
</organism>
<protein>
    <recommendedName>
        <fullName evidence="10">ABC transporter domain-containing protein</fullName>
    </recommendedName>
</protein>
<feature type="transmembrane region" description="Helical" evidence="9">
    <location>
        <begin position="403"/>
        <end position="425"/>
    </location>
</feature>
<dbReference type="PANTHER" id="PTHR48042:SF8">
    <property type="entry name" value="ABC-2 TYPE TRANSPORTER TRANSMEMBRANE DOMAIN-CONTAINING PROTEIN"/>
    <property type="match status" value="1"/>
</dbReference>
<keyword evidence="4 9" id="KW-0812">Transmembrane</keyword>